<protein>
    <submittedName>
        <fullName evidence="2">Uncharacterized protein</fullName>
    </submittedName>
</protein>
<feature type="region of interest" description="Disordered" evidence="1">
    <location>
        <begin position="1"/>
        <end position="24"/>
    </location>
</feature>
<evidence type="ECO:0000313" key="3">
    <source>
        <dbReference type="Proteomes" id="UP000237105"/>
    </source>
</evidence>
<feature type="compositionally biased region" description="Acidic residues" evidence="1">
    <location>
        <begin position="14"/>
        <end position="24"/>
    </location>
</feature>
<dbReference type="Proteomes" id="UP000237105">
    <property type="component" value="Unassembled WGS sequence"/>
</dbReference>
<comment type="caution">
    <text evidence="2">The sequence shown here is derived from an EMBL/GenBank/DDBJ whole genome shotgun (WGS) entry which is preliminary data.</text>
</comment>
<sequence>MEDKEAQKERSWTDSDDSWTDSNEDPAVLITDWKLWKLFTGFDKGEAFPVVCGKLGGALNKSDGCKQAMWVVV</sequence>
<feature type="compositionally biased region" description="Basic and acidic residues" evidence="1">
    <location>
        <begin position="1"/>
        <end position="13"/>
    </location>
</feature>
<proteinExistence type="predicted"/>
<dbReference type="OrthoDB" id="10330227at2759"/>
<dbReference type="EMBL" id="JXTB01000639">
    <property type="protein sequence ID" value="PON34860.1"/>
    <property type="molecule type" value="Genomic_DNA"/>
</dbReference>
<keyword evidence="3" id="KW-1185">Reference proteome</keyword>
<evidence type="ECO:0000256" key="1">
    <source>
        <dbReference type="SAM" id="MobiDB-lite"/>
    </source>
</evidence>
<name>A0A2P5AEA3_PARAD</name>
<accession>A0A2P5AEA3</accession>
<reference evidence="3" key="1">
    <citation type="submission" date="2016-06" db="EMBL/GenBank/DDBJ databases">
        <title>Parallel loss of symbiosis genes in relatives of nitrogen-fixing non-legume Parasponia.</title>
        <authorList>
            <person name="Van Velzen R."/>
            <person name="Holmer R."/>
            <person name="Bu F."/>
            <person name="Rutten L."/>
            <person name="Van Zeijl A."/>
            <person name="Liu W."/>
            <person name="Santuari L."/>
            <person name="Cao Q."/>
            <person name="Sharma T."/>
            <person name="Shen D."/>
            <person name="Roswanjaya Y."/>
            <person name="Wardhani T."/>
            <person name="Kalhor M.S."/>
            <person name="Jansen J."/>
            <person name="Van den Hoogen J."/>
            <person name="Gungor B."/>
            <person name="Hartog M."/>
            <person name="Hontelez J."/>
            <person name="Verver J."/>
            <person name="Yang W.-C."/>
            <person name="Schijlen E."/>
            <person name="Repin R."/>
            <person name="Schilthuizen M."/>
            <person name="Schranz E."/>
            <person name="Heidstra R."/>
            <person name="Miyata K."/>
            <person name="Fedorova E."/>
            <person name="Kohlen W."/>
            <person name="Bisseling T."/>
            <person name="Smit S."/>
            <person name="Geurts R."/>
        </authorList>
    </citation>
    <scope>NUCLEOTIDE SEQUENCE [LARGE SCALE GENOMIC DNA]</scope>
    <source>
        <strain evidence="3">cv. WU1-14</strain>
    </source>
</reference>
<evidence type="ECO:0000313" key="2">
    <source>
        <dbReference type="EMBL" id="PON34860.1"/>
    </source>
</evidence>
<dbReference type="AlphaFoldDB" id="A0A2P5AEA3"/>
<gene>
    <name evidence="2" type="ORF">PanWU01x14_340890</name>
</gene>
<organism evidence="2 3">
    <name type="scientific">Parasponia andersonii</name>
    <name type="common">Sponia andersonii</name>
    <dbReference type="NCBI Taxonomy" id="3476"/>
    <lineage>
        <taxon>Eukaryota</taxon>
        <taxon>Viridiplantae</taxon>
        <taxon>Streptophyta</taxon>
        <taxon>Embryophyta</taxon>
        <taxon>Tracheophyta</taxon>
        <taxon>Spermatophyta</taxon>
        <taxon>Magnoliopsida</taxon>
        <taxon>eudicotyledons</taxon>
        <taxon>Gunneridae</taxon>
        <taxon>Pentapetalae</taxon>
        <taxon>rosids</taxon>
        <taxon>fabids</taxon>
        <taxon>Rosales</taxon>
        <taxon>Cannabaceae</taxon>
        <taxon>Parasponia</taxon>
    </lineage>
</organism>